<evidence type="ECO:0000313" key="2">
    <source>
        <dbReference type="Proteomes" id="UP001220530"/>
    </source>
</evidence>
<reference evidence="1 2" key="1">
    <citation type="submission" date="2023-02" db="EMBL/GenBank/DDBJ databases">
        <title>Devosia algicola sp. nov., isolated from the phycosphere of marine algae.</title>
        <authorList>
            <person name="Kim J.M."/>
            <person name="Lee J.K."/>
            <person name="Choi B.J."/>
            <person name="Bayburt H."/>
            <person name="Jeon C.O."/>
        </authorList>
    </citation>
    <scope>NUCLEOTIDE SEQUENCE [LARGE SCALE GENOMIC DNA]</scope>
    <source>
        <strain evidence="1 2">G20-9</strain>
    </source>
</reference>
<evidence type="ECO:0008006" key="3">
    <source>
        <dbReference type="Google" id="ProtNLM"/>
    </source>
</evidence>
<protein>
    <recommendedName>
        <fullName evidence="3">Phosphoribosyltransferase</fullName>
    </recommendedName>
</protein>
<proteinExistence type="predicted"/>
<gene>
    <name evidence="1" type="ORF">PSQ19_12660</name>
</gene>
<dbReference type="SUPFAM" id="SSF53271">
    <property type="entry name" value="PRTase-like"/>
    <property type="match status" value="1"/>
</dbReference>
<dbReference type="InterPro" id="IPR029057">
    <property type="entry name" value="PRTase-like"/>
</dbReference>
<sequence>MGINVYANKTVIIDHSHQELVDTSIEGNPTEAAIEGLRLQYVFRRKTTKGHDRDGNPLVYALKEMNGYRMQPMYHQMLYKRADEILAAFVGDLEVDALVDVPSSKPLCRLFATRVAEVSGLPLVESSFLRKRTVGEVLDAIDAVFPQFAKGRDARAFKAKLGQLRRAKRDTDFQMKEVAKPMWRFFQPFTVSGEVPALEGQRIALNDDLVSSGTSIISVAECLRAQGVIVERGVCLLSDLNAVRAS</sequence>
<name>A0ABY7YJZ3_9HYPH</name>
<dbReference type="Gene3D" id="3.40.50.2020">
    <property type="match status" value="1"/>
</dbReference>
<dbReference type="InterPro" id="IPR000836">
    <property type="entry name" value="PRTase_dom"/>
</dbReference>
<keyword evidence="2" id="KW-1185">Reference proteome</keyword>
<dbReference type="CDD" id="cd06223">
    <property type="entry name" value="PRTases_typeI"/>
    <property type="match status" value="1"/>
</dbReference>
<dbReference type="Proteomes" id="UP001220530">
    <property type="component" value="Chromosome"/>
</dbReference>
<evidence type="ECO:0000313" key="1">
    <source>
        <dbReference type="EMBL" id="WDR01619.1"/>
    </source>
</evidence>
<organism evidence="1 2">
    <name type="scientific">Devosia algicola</name>
    <dbReference type="NCBI Taxonomy" id="3026418"/>
    <lineage>
        <taxon>Bacteria</taxon>
        <taxon>Pseudomonadati</taxon>
        <taxon>Pseudomonadota</taxon>
        <taxon>Alphaproteobacteria</taxon>
        <taxon>Hyphomicrobiales</taxon>
        <taxon>Devosiaceae</taxon>
        <taxon>Devosia</taxon>
    </lineage>
</organism>
<accession>A0ABY7YJZ3</accession>
<dbReference type="RefSeq" id="WP_282218029.1">
    <property type="nucleotide sequence ID" value="NZ_CP118246.1"/>
</dbReference>
<dbReference type="EMBL" id="CP118246">
    <property type="protein sequence ID" value="WDR01619.1"/>
    <property type="molecule type" value="Genomic_DNA"/>
</dbReference>